<keyword evidence="3 7" id="KW-0479">Metal-binding</keyword>
<dbReference type="HAMAP" id="MF_03116">
    <property type="entry name" value="Salvage_MtnB_euk"/>
    <property type="match status" value="1"/>
</dbReference>
<dbReference type="NCBIfam" id="TIGR03328">
    <property type="entry name" value="salvage_mtnB"/>
    <property type="match status" value="1"/>
</dbReference>
<keyword evidence="2 7" id="KW-0028">Amino-acid biosynthesis</keyword>
<feature type="binding site" evidence="7">
    <location>
        <position position="114"/>
    </location>
    <ligand>
        <name>Zn(2+)</name>
        <dbReference type="ChEBI" id="CHEBI:29105"/>
    </ligand>
</feature>
<feature type="active site" description="Proton donor/acceptor" evidence="7">
    <location>
        <position position="137"/>
    </location>
</feature>
<dbReference type="GO" id="GO:0046570">
    <property type="term" value="F:methylthioribulose 1-phosphate dehydratase activity"/>
    <property type="evidence" value="ECO:0007669"/>
    <property type="project" value="UniProtKB-UniRule"/>
</dbReference>
<keyword evidence="10" id="KW-1185">Reference proteome</keyword>
<dbReference type="EC" id="4.2.1.109" evidence="7"/>
<dbReference type="GO" id="GO:0019509">
    <property type="term" value="P:L-methionine salvage from methylthioadenosine"/>
    <property type="evidence" value="ECO:0007669"/>
    <property type="project" value="UniProtKB-UniRule"/>
</dbReference>
<evidence type="ECO:0000256" key="5">
    <source>
        <dbReference type="ARBA" id="ARBA00023167"/>
    </source>
</evidence>
<evidence type="ECO:0000313" key="9">
    <source>
        <dbReference type="EMBL" id="KAK6541126.1"/>
    </source>
</evidence>
<evidence type="ECO:0000256" key="6">
    <source>
        <dbReference type="ARBA" id="ARBA00023239"/>
    </source>
</evidence>
<dbReference type="InterPro" id="IPR027514">
    <property type="entry name" value="Salvage_MtnB_euk"/>
</dbReference>
<dbReference type="GO" id="GO:0005737">
    <property type="term" value="C:cytoplasm"/>
    <property type="evidence" value="ECO:0007669"/>
    <property type="project" value="UniProtKB-SubCell"/>
</dbReference>
<comment type="caution">
    <text evidence="9">The sequence shown here is derived from an EMBL/GenBank/DDBJ whole genome shotgun (WGS) entry which is preliminary data.</text>
</comment>
<comment type="function">
    <text evidence="7">Catalyzes the dehydration of methylthioribulose-1-phosphate (MTRu-1-P) into 2,3-diketo-5-methylthiopentyl-1-phosphate (DK-MTP-1-P).</text>
</comment>
<dbReference type="InterPro" id="IPR036409">
    <property type="entry name" value="Aldolase_II/adducin_N_sf"/>
</dbReference>
<evidence type="ECO:0000256" key="3">
    <source>
        <dbReference type="ARBA" id="ARBA00022723"/>
    </source>
</evidence>
<keyword evidence="4 7" id="KW-0862">Zinc</keyword>
<gene>
    <name evidence="7 9" type="primary">MDE1</name>
    <name evidence="9" type="ORF">TWF694_008499</name>
</gene>
<dbReference type="SMART" id="SM01007">
    <property type="entry name" value="Aldolase_II"/>
    <property type="match status" value="1"/>
</dbReference>
<feature type="binding site" evidence="7">
    <location>
        <position position="193"/>
    </location>
    <ligand>
        <name>Zn(2+)</name>
        <dbReference type="ChEBI" id="CHEBI:29105"/>
    </ligand>
</feature>
<evidence type="ECO:0000256" key="4">
    <source>
        <dbReference type="ARBA" id="ARBA00022833"/>
    </source>
</evidence>
<feature type="domain" description="Class II aldolase/adducin N-terminal" evidence="8">
    <location>
        <begin position="26"/>
        <end position="220"/>
    </location>
</feature>
<reference evidence="9 10" key="1">
    <citation type="submission" date="2019-10" db="EMBL/GenBank/DDBJ databases">
        <authorList>
            <person name="Palmer J.M."/>
        </authorList>
    </citation>
    <scope>NUCLEOTIDE SEQUENCE [LARGE SCALE GENOMIC DNA]</scope>
    <source>
        <strain evidence="9 10">TWF694</strain>
    </source>
</reference>
<dbReference type="AlphaFoldDB" id="A0AAV9XGP7"/>
<organism evidence="9 10">
    <name type="scientific">Orbilia ellipsospora</name>
    <dbReference type="NCBI Taxonomy" id="2528407"/>
    <lineage>
        <taxon>Eukaryota</taxon>
        <taxon>Fungi</taxon>
        <taxon>Dikarya</taxon>
        <taxon>Ascomycota</taxon>
        <taxon>Pezizomycotina</taxon>
        <taxon>Orbiliomycetes</taxon>
        <taxon>Orbiliales</taxon>
        <taxon>Orbiliaceae</taxon>
        <taxon>Orbilia</taxon>
    </lineage>
</organism>
<protein>
    <recommendedName>
        <fullName evidence="7">Methylthioribulose-1-phosphate dehydratase</fullName>
        <shortName evidence="7">MTRu-1-P dehydratase</shortName>
        <ecNumber evidence="7">4.2.1.109</ecNumber>
    </recommendedName>
</protein>
<dbReference type="Gene3D" id="3.40.225.10">
    <property type="entry name" value="Class II aldolase/adducin N-terminal domain"/>
    <property type="match status" value="1"/>
</dbReference>
<dbReference type="Proteomes" id="UP001365542">
    <property type="component" value="Unassembled WGS sequence"/>
</dbReference>
<evidence type="ECO:0000256" key="2">
    <source>
        <dbReference type="ARBA" id="ARBA00022605"/>
    </source>
</evidence>
<comment type="similarity">
    <text evidence="7">Belongs to the aldolase class II family. MtnB subfamily.</text>
</comment>
<dbReference type="EMBL" id="JAVHJO010000004">
    <property type="protein sequence ID" value="KAK6541126.1"/>
    <property type="molecule type" value="Genomic_DNA"/>
</dbReference>
<dbReference type="Pfam" id="PF00596">
    <property type="entry name" value="Aldolase_II"/>
    <property type="match status" value="1"/>
</dbReference>
<dbReference type="InterPro" id="IPR001303">
    <property type="entry name" value="Aldolase_II/adducin_N"/>
</dbReference>
<name>A0AAV9XGP7_9PEZI</name>
<keyword evidence="6 7" id="KW-0456">Lyase</keyword>
<keyword evidence="5 7" id="KW-0486">Methionine biosynthesis</keyword>
<evidence type="ECO:0000256" key="1">
    <source>
        <dbReference type="ARBA" id="ARBA00022490"/>
    </source>
</evidence>
<feature type="binding site" evidence="7">
    <location>
        <position position="95"/>
    </location>
    <ligand>
        <name>substrate</name>
    </ligand>
</feature>
<evidence type="ECO:0000256" key="7">
    <source>
        <dbReference type="HAMAP-Rule" id="MF_03116"/>
    </source>
</evidence>
<accession>A0AAV9XGP7</accession>
<dbReference type="GO" id="GO:0008270">
    <property type="term" value="F:zinc ion binding"/>
    <property type="evidence" value="ECO:0007669"/>
    <property type="project" value="UniProtKB-UniRule"/>
</dbReference>
<dbReference type="SUPFAM" id="SSF53639">
    <property type="entry name" value="AraD/HMP-PK domain-like"/>
    <property type="match status" value="1"/>
</dbReference>
<proteinExistence type="inferred from homology"/>
<comment type="subcellular location">
    <subcellularLocation>
        <location evidence="7">Cytoplasm</location>
    </subcellularLocation>
</comment>
<evidence type="ECO:0000313" key="10">
    <source>
        <dbReference type="Proteomes" id="UP001365542"/>
    </source>
</evidence>
<comment type="catalytic activity">
    <reaction evidence="7">
        <text>5-(methylsulfanyl)-D-ribulose 1-phosphate = 5-methylsulfanyl-2,3-dioxopentyl phosphate + H2O</text>
        <dbReference type="Rhea" id="RHEA:15549"/>
        <dbReference type="ChEBI" id="CHEBI:15377"/>
        <dbReference type="ChEBI" id="CHEBI:58548"/>
        <dbReference type="ChEBI" id="CHEBI:58828"/>
        <dbReference type="EC" id="4.2.1.109"/>
    </reaction>
</comment>
<sequence>MSWESPLSEEEQNALVYSDDPQHPANLICELCRNFYTLGWVTGTGGGISIRKDENIYIAPSGVQKERMEPQNMFVMTYPSQTYLRRPEPLKPSACTPLFLAAYDKGAGACIHTHSQWAVLVTLLNKGKKTFKIANTEMIKGIPRPSTGAYYGYHDTLEIPIIENTAHEEDLRDSLAKAIADYPDASAVLVRRHGVYVWGDTVWKAKTQAECYDYLFQLAVEMAKLSLDPAGPIDPVEE</sequence>
<dbReference type="InterPro" id="IPR017714">
    <property type="entry name" value="MethylthioRu-1-P_deHdtase_MtnB"/>
</dbReference>
<dbReference type="PANTHER" id="PTHR10640">
    <property type="entry name" value="METHYLTHIORIBULOSE-1-PHOSPHATE DEHYDRATASE"/>
    <property type="match status" value="1"/>
</dbReference>
<comment type="pathway">
    <text evidence="7">Amino-acid biosynthesis; L-methionine biosynthesis via salvage pathway; L-methionine from S-methyl-5-thio-alpha-D-ribose 1-phosphate: step 2/6.</text>
</comment>
<comment type="cofactor">
    <cofactor evidence="7">
        <name>Zn(2+)</name>
        <dbReference type="ChEBI" id="CHEBI:29105"/>
    </cofactor>
    <text evidence="7">Binds 1 zinc ion per subunit.</text>
</comment>
<dbReference type="PANTHER" id="PTHR10640:SF7">
    <property type="entry name" value="METHYLTHIORIBULOSE-1-PHOSPHATE DEHYDRATASE"/>
    <property type="match status" value="1"/>
</dbReference>
<feature type="binding site" evidence="7">
    <location>
        <position position="112"/>
    </location>
    <ligand>
        <name>Zn(2+)</name>
        <dbReference type="ChEBI" id="CHEBI:29105"/>
    </ligand>
</feature>
<evidence type="ECO:0000259" key="8">
    <source>
        <dbReference type="SMART" id="SM01007"/>
    </source>
</evidence>
<keyword evidence="1 7" id="KW-0963">Cytoplasm</keyword>
<dbReference type="FunFam" id="3.40.225.10:FF:000003">
    <property type="entry name" value="Methylthioribulose-1-phosphate dehydratase"/>
    <property type="match status" value="1"/>
</dbReference>